<sequence>MDSLIPHHHHHLRSAENPGGGFLWRRVLIATCAGFLLPVLLPFFHLGILSHLWDEYNYKVDRLVCSCPCWDTIFKGIYERGPAGYKHIYFNITSNTFKIWCVTVLAILLLYEAFKRVVKLSLYREIRLSMLVLFLSSIYPHYTQIRLSMLVLFLSSIYPHYYSWWSYFNYWNDDYYHQWNHQLFFSITELASTIAVVYLLDKNVNVTPQRALIIINIAVLHIVTSGFDQFVTNVVQGNGMLHQVLRDIFFMIPDLLHLSLPILELRMVAKTHQVPTMHLVSNREFTGSIAFVLVGWFVCWML</sequence>
<keyword evidence="1" id="KW-1133">Transmembrane helix</keyword>
<feature type="transmembrane region" description="Helical" evidence="1">
    <location>
        <begin position="88"/>
        <end position="111"/>
    </location>
</feature>
<protein>
    <submittedName>
        <fullName evidence="2">Uncharacterized protein</fullName>
    </submittedName>
</protein>
<feature type="transmembrane region" description="Helical" evidence="1">
    <location>
        <begin position="285"/>
        <end position="301"/>
    </location>
</feature>
<dbReference type="AlphaFoldDB" id="A0AAE1TJS1"/>
<evidence type="ECO:0000313" key="2">
    <source>
        <dbReference type="EMBL" id="KAK4287706.1"/>
    </source>
</evidence>
<feature type="transmembrane region" description="Helical" evidence="1">
    <location>
        <begin position="27"/>
        <end position="53"/>
    </location>
</feature>
<gene>
    <name evidence="2" type="ORF">Pmani_039225</name>
</gene>
<reference evidence="2" key="1">
    <citation type="submission" date="2023-11" db="EMBL/GenBank/DDBJ databases">
        <title>Genome assemblies of two species of porcelain crab, Petrolisthes cinctipes and Petrolisthes manimaculis (Anomura: Porcellanidae).</title>
        <authorList>
            <person name="Angst P."/>
        </authorList>
    </citation>
    <scope>NUCLEOTIDE SEQUENCE</scope>
    <source>
        <strain evidence="2">PB745_02</strain>
        <tissue evidence="2">Gill</tissue>
    </source>
</reference>
<accession>A0AAE1TJS1</accession>
<feature type="transmembrane region" description="Helical" evidence="1">
    <location>
        <begin position="179"/>
        <end position="200"/>
    </location>
</feature>
<dbReference type="PANTHER" id="PTHR39074:SF1">
    <property type="entry name" value="AGAP007547-PA"/>
    <property type="match status" value="1"/>
</dbReference>
<evidence type="ECO:0000313" key="3">
    <source>
        <dbReference type="Proteomes" id="UP001292094"/>
    </source>
</evidence>
<dbReference type="EMBL" id="JAWZYT010006693">
    <property type="protein sequence ID" value="KAK4287706.1"/>
    <property type="molecule type" value="Genomic_DNA"/>
</dbReference>
<keyword evidence="1" id="KW-0472">Membrane</keyword>
<keyword evidence="3" id="KW-1185">Reference proteome</keyword>
<evidence type="ECO:0000256" key="1">
    <source>
        <dbReference type="SAM" id="Phobius"/>
    </source>
</evidence>
<feature type="transmembrane region" description="Helical" evidence="1">
    <location>
        <begin position="131"/>
        <end position="159"/>
    </location>
</feature>
<proteinExistence type="predicted"/>
<dbReference type="PANTHER" id="PTHR39074">
    <property type="entry name" value="AGAP007547-PA"/>
    <property type="match status" value="1"/>
</dbReference>
<name>A0AAE1TJS1_9EUCA</name>
<dbReference type="Proteomes" id="UP001292094">
    <property type="component" value="Unassembled WGS sequence"/>
</dbReference>
<organism evidence="2 3">
    <name type="scientific">Petrolisthes manimaculis</name>
    <dbReference type="NCBI Taxonomy" id="1843537"/>
    <lineage>
        <taxon>Eukaryota</taxon>
        <taxon>Metazoa</taxon>
        <taxon>Ecdysozoa</taxon>
        <taxon>Arthropoda</taxon>
        <taxon>Crustacea</taxon>
        <taxon>Multicrustacea</taxon>
        <taxon>Malacostraca</taxon>
        <taxon>Eumalacostraca</taxon>
        <taxon>Eucarida</taxon>
        <taxon>Decapoda</taxon>
        <taxon>Pleocyemata</taxon>
        <taxon>Anomura</taxon>
        <taxon>Galatheoidea</taxon>
        <taxon>Porcellanidae</taxon>
        <taxon>Petrolisthes</taxon>
    </lineage>
</organism>
<keyword evidence="1" id="KW-0812">Transmembrane</keyword>
<feature type="transmembrane region" description="Helical" evidence="1">
    <location>
        <begin position="212"/>
        <end position="231"/>
    </location>
</feature>
<comment type="caution">
    <text evidence="2">The sequence shown here is derived from an EMBL/GenBank/DDBJ whole genome shotgun (WGS) entry which is preliminary data.</text>
</comment>